<protein>
    <recommendedName>
        <fullName evidence="4">Thionin-like protein 2</fullName>
    </recommendedName>
</protein>
<reference evidence="2 3" key="1">
    <citation type="journal article" date="2018" name="PLoS Genet.">
        <title>Population sequencing reveals clonal diversity and ancestral inbreeding in the grapevine cultivar Chardonnay.</title>
        <authorList>
            <person name="Roach M.J."/>
            <person name="Johnson D.L."/>
            <person name="Bohlmann J."/>
            <person name="van Vuuren H.J."/>
            <person name="Jones S.J."/>
            <person name="Pretorius I.S."/>
            <person name="Schmidt S.A."/>
            <person name="Borneman A.R."/>
        </authorList>
    </citation>
    <scope>NUCLEOTIDE SEQUENCE [LARGE SCALE GENOMIC DNA]</scope>
    <source>
        <strain evidence="3">cv. Chardonnay</strain>
        <tissue evidence="2">Leaf</tissue>
    </source>
</reference>
<keyword evidence="1" id="KW-0732">Signal</keyword>
<dbReference type="OrthoDB" id="1488926at2759"/>
<evidence type="ECO:0000313" key="3">
    <source>
        <dbReference type="Proteomes" id="UP000288805"/>
    </source>
</evidence>
<dbReference type="Proteomes" id="UP000288805">
    <property type="component" value="Unassembled WGS sequence"/>
</dbReference>
<feature type="chain" id="PRO_5019394743" description="Thionin-like protein 2" evidence="1">
    <location>
        <begin position="28"/>
        <end position="114"/>
    </location>
</feature>
<dbReference type="PANTHER" id="PTHR36312">
    <property type="entry name" value="THIONIN-LIKE PROTEIN 1"/>
    <property type="match status" value="1"/>
</dbReference>
<evidence type="ECO:0000256" key="1">
    <source>
        <dbReference type="SAM" id="SignalP"/>
    </source>
</evidence>
<dbReference type="EMBL" id="QGNW01002697">
    <property type="protein sequence ID" value="RVW12604.1"/>
    <property type="molecule type" value="Genomic_DNA"/>
</dbReference>
<dbReference type="InterPro" id="IPR038975">
    <property type="entry name" value="THNL"/>
</dbReference>
<organism evidence="2 3">
    <name type="scientific">Vitis vinifera</name>
    <name type="common">Grape</name>
    <dbReference type="NCBI Taxonomy" id="29760"/>
    <lineage>
        <taxon>Eukaryota</taxon>
        <taxon>Viridiplantae</taxon>
        <taxon>Streptophyta</taxon>
        <taxon>Embryophyta</taxon>
        <taxon>Tracheophyta</taxon>
        <taxon>Spermatophyta</taxon>
        <taxon>Magnoliopsida</taxon>
        <taxon>eudicotyledons</taxon>
        <taxon>Gunneridae</taxon>
        <taxon>Pentapetalae</taxon>
        <taxon>rosids</taxon>
        <taxon>Vitales</taxon>
        <taxon>Vitaceae</taxon>
        <taxon>Viteae</taxon>
        <taxon>Vitis</taxon>
    </lineage>
</organism>
<dbReference type="PANTHER" id="PTHR36312:SF15">
    <property type="entry name" value="THIONIN-LIKE PROTEIN"/>
    <property type="match status" value="1"/>
</dbReference>
<comment type="caution">
    <text evidence="2">The sequence shown here is derived from an EMBL/GenBank/DDBJ whole genome shotgun (WGS) entry which is preliminary data.</text>
</comment>
<accession>A0A438BNQ9</accession>
<sequence>MEGGRVRVRAVLVVGLVLGLLLGQSDAFSPICYAGCVGECLVFHGSLMTCAIKCIWKCLFALSDTPPDSHSLCKFNCAAKLCANITTADHLGAEEVESCVNSCGGNCTQNYLSS</sequence>
<dbReference type="AlphaFoldDB" id="A0A438BNQ9"/>
<name>A0A438BNQ9_VITVI</name>
<proteinExistence type="predicted"/>
<dbReference type="KEGG" id="vvi:104882045"/>
<feature type="signal peptide" evidence="1">
    <location>
        <begin position="1"/>
        <end position="27"/>
    </location>
</feature>
<evidence type="ECO:0008006" key="4">
    <source>
        <dbReference type="Google" id="ProtNLM"/>
    </source>
</evidence>
<gene>
    <name evidence="2" type="ORF">CK203_117351</name>
</gene>
<evidence type="ECO:0000313" key="2">
    <source>
        <dbReference type="EMBL" id="RVW12604.1"/>
    </source>
</evidence>